<dbReference type="OrthoDB" id="448448at2759"/>
<evidence type="ECO:0000313" key="1">
    <source>
        <dbReference type="EMBL" id="PIO32422.1"/>
    </source>
</evidence>
<dbReference type="EMBL" id="KV932761">
    <property type="protein sequence ID" value="PIO32422.1"/>
    <property type="molecule type" value="Genomic_DNA"/>
</dbReference>
<dbReference type="GO" id="GO:0044027">
    <property type="term" value="P:negative regulation of gene expression via chromosomal CpG island methylation"/>
    <property type="evidence" value="ECO:0007669"/>
    <property type="project" value="TreeGrafter"/>
</dbReference>
<evidence type="ECO:0000313" key="2">
    <source>
        <dbReference type="Proteomes" id="UP000228934"/>
    </source>
</evidence>
<dbReference type="Proteomes" id="UP000228934">
    <property type="component" value="Unassembled WGS sequence"/>
</dbReference>
<dbReference type="GO" id="GO:0046651">
    <property type="term" value="P:lymphocyte proliferation"/>
    <property type="evidence" value="ECO:0007669"/>
    <property type="project" value="TreeGrafter"/>
</dbReference>
<dbReference type="GO" id="GO:0003682">
    <property type="term" value="F:chromatin binding"/>
    <property type="evidence" value="ECO:0007669"/>
    <property type="project" value="TreeGrafter"/>
</dbReference>
<gene>
    <name evidence="1" type="ORF">AB205_0050900</name>
</gene>
<dbReference type="AlphaFoldDB" id="A0A2G9RX11"/>
<accession>A0A2G9RX11</accession>
<protein>
    <submittedName>
        <fullName evidence="1">Uncharacterized protein</fullName>
    </submittedName>
</protein>
<dbReference type="PANTHER" id="PTHR47161">
    <property type="entry name" value="LYMPHOID-SPECIFIC HELICASE"/>
    <property type="match status" value="1"/>
</dbReference>
<dbReference type="GO" id="GO:0006346">
    <property type="term" value="P:DNA methylation-dependent constitutive heterochromatin formation"/>
    <property type="evidence" value="ECO:0007669"/>
    <property type="project" value="TreeGrafter"/>
</dbReference>
<dbReference type="GO" id="GO:0005721">
    <property type="term" value="C:pericentric heterochromatin"/>
    <property type="evidence" value="ECO:0007669"/>
    <property type="project" value="TreeGrafter"/>
</dbReference>
<organism evidence="1 2">
    <name type="scientific">Aquarana catesbeiana</name>
    <name type="common">American bullfrog</name>
    <name type="synonym">Rana catesbeiana</name>
    <dbReference type="NCBI Taxonomy" id="8400"/>
    <lineage>
        <taxon>Eukaryota</taxon>
        <taxon>Metazoa</taxon>
        <taxon>Chordata</taxon>
        <taxon>Craniata</taxon>
        <taxon>Vertebrata</taxon>
        <taxon>Euteleostomi</taxon>
        <taxon>Amphibia</taxon>
        <taxon>Batrachia</taxon>
        <taxon>Anura</taxon>
        <taxon>Neobatrachia</taxon>
        <taxon>Ranoidea</taxon>
        <taxon>Ranidae</taxon>
        <taxon>Aquarana</taxon>
    </lineage>
</organism>
<name>A0A2G9RX11_AQUCT</name>
<proteinExistence type="predicted"/>
<dbReference type="GO" id="GO:0031508">
    <property type="term" value="P:pericentric heterochromatin formation"/>
    <property type="evidence" value="ECO:0007669"/>
    <property type="project" value="TreeGrafter"/>
</dbReference>
<dbReference type="PANTHER" id="PTHR47161:SF1">
    <property type="entry name" value="LYMPHOID-SPECIFIC HELICASE"/>
    <property type="match status" value="1"/>
</dbReference>
<sequence length="83" mass="9339">KFKGGHSGMNQSKSCLDPKELLELLQSRDHEREVKGSNGKVISDKDLELLLDRSDLIEQMKNNATCKESGTFMVLEDMEEIAV</sequence>
<dbReference type="GO" id="GO:0005634">
    <property type="term" value="C:nucleus"/>
    <property type="evidence" value="ECO:0007669"/>
    <property type="project" value="TreeGrafter"/>
</dbReference>
<feature type="non-terminal residue" evidence="1">
    <location>
        <position position="1"/>
    </location>
</feature>
<reference evidence="2" key="1">
    <citation type="journal article" date="2017" name="Nat. Commun.">
        <title>The North American bullfrog draft genome provides insight into hormonal regulation of long noncoding RNA.</title>
        <authorList>
            <person name="Hammond S.A."/>
            <person name="Warren R.L."/>
            <person name="Vandervalk B.P."/>
            <person name="Kucuk E."/>
            <person name="Khan H."/>
            <person name="Gibb E.A."/>
            <person name="Pandoh P."/>
            <person name="Kirk H."/>
            <person name="Zhao Y."/>
            <person name="Jones M."/>
            <person name="Mungall A.J."/>
            <person name="Coope R."/>
            <person name="Pleasance S."/>
            <person name="Moore R.A."/>
            <person name="Holt R.A."/>
            <person name="Round J.M."/>
            <person name="Ohora S."/>
            <person name="Walle B.V."/>
            <person name="Veldhoen N."/>
            <person name="Helbing C.C."/>
            <person name="Birol I."/>
        </authorList>
    </citation>
    <scope>NUCLEOTIDE SEQUENCE [LARGE SCALE GENOMIC DNA]</scope>
</reference>
<keyword evidence="2" id="KW-1185">Reference proteome</keyword>